<feature type="chain" id="PRO_5046258654" evidence="1">
    <location>
        <begin position="25"/>
        <end position="152"/>
    </location>
</feature>
<evidence type="ECO:0000313" key="2">
    <source>
        <dbReference type="Proteomes" id="UP000694888"/>
    </source>
</evidence>
<sequence>MDFMTLLALAMSAVLVSMVPSLHAFSTSELDEADQAGDPADHSYLELRKSLQKLLQLSDLPIQDSVLTRVPSFTLHDVLRQVLYERGMTKQQAEDVISEVIQRLESRISPNRKRGFSRFSVQARFSPFGTKLVPNRKLEKGGGTLLRYGRSL</sequence>
<keyword evidence="1" id="KW-0732">Signal</keyword>
<proteinExistence type="predicted"/>
<evidence type="ECO:0000256" key="1">
    <source>
        <dbReference type="SAM" id="SignalP"/>
    </source>
</evidence>
<evidence type="ECO:0000313" key="3">
    <source>
        <dbReference type="RefSeq" id="XP_005097640.1"/>
    </source>
</evidence>
<feature type="signal peptide" evidence="1">
    <location>
        <begin position="1"/>
        <end position="24"/>
    </location>
</feature>
<reference evidence="3" key="1">
    <citation type="submission" date="2025-08" db="UniProtKB">
        <authorList>
            <consortium name="RefSeq"/>
        </authorList>
    </citation>
    <scope>IDENTIFICATION</scope>
</reference>
<accession>A0ABM0JN73</accession>
<dbReference type="RefSeq" id="XP_005097640.1">
    <property type="nucleotide sequence ID" value="XM_005097583.3"/>
</dbReference>
<dbReference type="GeneID" id="101860016"/>
<keyword evidence="2" id="KW-1185">Reference proteome</keyword>
<dbReference type="Proteomes" id="UP000694888">
    <property type="component" value="Unplaced"/>
</dbReference>
<organism evidence="2 3">
    <name type="scientific">Aplysia californica</name>
    <name type="common">California sea hare</name>
    <dbReference type="NCBI Taxonomy" id="6500"/>
    <lineage>
        <taxon>Eukaryota</taxon>
        <taxon>Metazoa</taxon>
        <taxon>Spiralia</taxon>
        <taxon>Lophotrochozoa</taxon>
        <taxon>Mollusca</taxon>
        <taxon>Gastropoda</taxon>
        <taxon>Heterobranchia</taxon>
        <taxon>Euthyneura</taxon>
        <taxon>Tectipleura</taxon>
        <taxon>Aplysiida</taxon>
        <taxon>Aplysioidea</taxon>
        <taxon>Aplysiidae</taxon>
        <taxon>Aplysia</taxon>
    </lineage>
</organism>
<protein>
    <submittedName>
        <fullName evidence="3">Uncharacterized protein LOC101860016</fullName>
    </submittedName>
</protein>
<gene>
    <name evidence="3" type="primary">LOC101860016</name>
</gene>
<name>A0ABM0JN73_APLCA</name>